<keyword evidence="2" id="KW-1185">Reference proteome</keyword>
<reference evidence="1" key="1">
    <citation type="submission" date="2016-11" db="EMBL/GenBank/DDBJ databases">
        <title>The genome sequence of Colletotrichum cuscutae.</title>
        <authorList>
            <person name="Baroncelli R."/>
        </authorList>
    </citation>
    <scope>NUCLEOTIDE SEQUENCE</scope>
    <source>
        <strain evidence="1">IMI 304802</strain>
    </source>
</reference>
<evidence type="ECO:0000313" key="1">
    <source>
        <dbReference type="EMBL" id="KAK1488311.1"/>
    </source>
</evidence>
<comment type="caution">
    <text evidence="1">The sequence shown here is derived from an EMBL/GenBank/DDBJ whole genome shotgun (WGS) entry which is preliminary data.</text>
</comment>
<protein>
    <submittedName>
        <fullName evidence="1">Uncharacterized protein</fullName>
    </submittedName>
</protein>
<sequence length="136" mass="15450">MESRLGDLLWGRQVLRRSSNHRPRFTSTWQLIQVPYSILDHTTKSQACQGMLEESLAILEIQPDSCDKYLKPSQPPTAKAAPTKTYSLRPCHSCTRGGRPVAWYSRLETTLPAQQKATEMSFWRMDASAKNDTGNH</sequence>
<evidence type="ECO:0000313" key="2">
    <source>
        <dbReference type="Proteomes" id="UP001239213"/>
    </source>
</evidence>
<gene>
    <name evidence="1" type="ORF">CCUS01_14787</name>
</gene>
<name>A0AAI9VHG1_9PEZI</name>
<dbReference type="Proteomes" id="UP001239213">
    <property type="component" value="Unassembled WGS sequence"/>
</dbReference>
<accession>A0AAI9VHG1</accession>
<dbReference type="EMBL" id="MPDP01000050">
    <property type="protein sequence ID" value="KAK1488311.1"/>
    <property type="molecule type" value="Genomic_DNA"/>
</dbReference>
<dbReference type="AlphaFoldDB" id="A0AAI9VHG1"/>
<proteinExistence type="predicted"/>
<organism evidence="1 2">
    <name type="scientific">Colletotrichum cuscutae</name>
    <dbReference type="NCBI Taxonomy" id="1209917"/>
    <lineage>
        <taxon>Eukaryota</taxon>
        <taxon>Fungi</taxon>
        <taxon>Dikarya</taxon>
        <taxon>Ascomycota</taxon>
        <taxon>Pezizomycotina</taxon>
        <taxon>Sordariomycetes</taxon>
        <taxon>Hypocreomycetidae</taxon>
        <taxon>Glomerellales</taxon>
        <taxon>Glomerellaceae</taxon>
        <taxon>Colletotrichum</taxon>
        <taxon>Colletotrichum acutatum species complex</taxon>
    </lineage>
</organism>